<keyword evidence="3" id="KW-1185">Reference proteome</keyword>
<dbReference type="Pfam" id="PF13400">
    <property type="entry name" value="Tad"/>
    <property type="match status" value="1"/>
</dbReference>
<sequence length="435" mass="46337">MRNVLREFVYSKSGNFGIMTALLAVPLIGAAGMAVDISSALSARTALYDAADVAALGAISETSAGVAAAMAMPNDGTVTVAQADARKLFLGMTSNQLQDVPVSVNISVTKAANVLTSNVAFTATIPTTMMQILGKDSISISGTATAQFQTATFMDFYMLLDNTPSMGVGATTADITTMQNNTSDTCAFACHIVSTTGVEDPNSYYKLAKKLGVKMRIDVVRQATQRLTDTATNNRSSSDQYRMAVYTFGTKAESAGIFTVSGLTADMSQVKSYTDAVDLMTIPSQGFNNDTQTSFDNALTQMNTTIVGTAGHGTSALDREKVVFFVTDGVADSVKPSGCTKTLTGTRCQEPIDTSFCQPLKDRGVKIAILYTTYLPLPKNGWYNQWISPFQAQIPMRLQSCASPGLYFEVSPTQGIVDAMNALFLKIIRSPRLTG</sequence>
<dbReference type="InterPro" id="IPR036465">
    <property type="entry name" value="vWFA_dom_sf"/>
</dbReference>
<feature type="domain" description="Putative Flp pilus-assembly TadG-like N-terminal" evidence="1">
    <location>
        <begin position="14"/>
        <end position="58"/>
    </location>
</feature>
<dbReference type="OrthoDB" id="7624353at2"/>
<evidence type="ECO:0000259" key="1">
    <source>
        <dbReference type="Pfam" id="PF13400"/>
    </source>
</evidence>
<dbReference type="Proteomes" id="UP000248925">
    <property type="component" value="Unassembled WGS sequence"/>
</dbReference>
<dbReference type="RefSeq" id="WP_111159899.1">
    <property type="nucleotide sequence ID" value="NZ_PCDP01000028.1"/>
</dbReference>
<evidence type="ECO:0000313" key="2">
    <source>
        <dbReference type="EMBL" id="PZM15135.1"/>
    </source>
</evidence>
<evidence type="ECO:0000313" key="3">
    <source>
        <dbReference type="Proteomes" id="UP000248925"/>
    </source>
</evidence>
<dbReference type="SUPFAM" id="SSF53300">
    <property type="entry name" value="vWA-like"/>
    <property type="match status" value="1"/>
</dbReference>
<gene>
    <name evidence="2" type="ORF">CPY51_08885</name>
</gene>
<reference evidence="2 3" key="1">
    <citation type="journal article" date="2018" name="Sci. Rep.">
        <title>Rhizobium tumorigenes sp. nov., a novel plant tumorigenic bacterium isolated from cane gall tumors on thornless blackberry.</title>
        <authorList>
            <person name="Kuzmanovi N."/>
            <person name="Smalla K."/>
            <person name="Gronow S."/>
            <person name="PuBawska J."/>
        </authorList>
    </citation>
    <scope>NUCLEOTIDE SEQUENCE [LARGE SCALE GENOMIC DNA]</scope>
    <source>
        <strain evidence="2 3">CCBAU 85046</strain>
    </source>
</reference>
<proteinExistence type="predicted"/>
<organism evidence="2 3">
    <name type="scientific">Rhizobium tubonense</name>
    <dbReference type="NCBI Taxonomy" id="484088"/>
    <lineage>
        <taxon>Bacteria</taxon>
        <taxon>Pseudomonadati</taxon>
        <taxon>Pseudomonadota</taxon>
        <taxon>Alphaproteobacteria</taxon>
        <taxon>Hyphomicrobiales</taxon>
        <taxon>Rhizobiaceae</taxon>
        <taxon>Rhizobium/Agrobacterium group</taxon>
        <taxon>Rhizobium</taxon>
    </lineage>
</organism>
<dbReference type="AlphaFoldDB" id="A0A2W4CY75"/>
<dbReference type="EMBL" id="PCDP01000028">
    <property type="protein sequence ID" value="PZM15135.1"/>
    <property type="molecule type" value="Genomic_DNA"/>
</dbReference>
<dbReference type="InterPro" id="IPR028087">
    <property type="entry name" value="Tad_N"/>
</dbReference>
<name>A0A2W4CY75_9HYPH</name>
<protein>
    <recommendedName>
        <fullName evidence="1">Putative Flp pilus-assembly TadG-like N-terminal domain-containing protein</fullName>
    </recommendedName>
</protein>
<comment type="caution">
    <text evidence="2">The sequence shown here is derived from an EMBL/GenBank/DDBJ whole genome shotgun (WGS) entry which is preliminary data.</text>
</comment>
<dbReference type="Gene3D" id="3.40.50.410">
    <property type="entry name" value="von Willebrand factor, type A domain"/>
    <property type="match status" value="1"/>
</dbReference>
<accession>A0A2W4CY75</accession>